<accession>A0A7W7ZIE3</accession>
<dbReference type="InterPro" id="IPR011990">
    <property type="entry name" value="TPR-like_helical_dom_sf"/>
</dbReference>
<sequence>MQLGHAFAHKSAVAAFRRAEQIDPGCAMCVWGEAWARGPSINFTIDKERQHELDILAAKAAALSANNAPIERELIAAMQKRYRDGGGKGPGDAAYALAMDAVYRRHPLDNEIAILAADAWMIPAAQEDTREHLDRAIQILESVLRRSPNDTGAIHFYIHATEMDGVGAEALPYAERLQALTPAASHLVHMPSHVYFWLGRYKEAEQANLDAVKIDNANALSLNPKGGVFAIPYHDHSVLYGQAAALMDGDAHGGLLLAGSELQQLPTMQPGNFFQQFGLATAYEVYGRYGSAKEIEWLIDPGPAMPYARAMWHYARGEFAARSSDVSSLNREIAAVQISAEEAGRLKDSSPEAQALIAIARLVLTGRLAMIEQRWSDAEAAYRAAAGIQEEKLSAFTDPPAWWYPIRRSVAAALLAGGDPRASKVEVQQALLHWSSDPLSLELLAESEKALGRCEDAEKQDAAARQNWLGDIRSLNPALF</sequence>
<dbReference type="AlphaFoldDB" id="A0A7W7ZIE3"/>
<evidence type="ECO:0008006" key="3">
    <source>
        <dbReference type="Google" id="ProtNLM"/>
    </source>
</evidence>
<dbReference type="SUPFAM" id="SSF48452">
    <property type="entry name" value="TPR-like"/>
    <property type="match status" value="1"/>
</dbReference>
<evidence type="ECO:0000313" key="2">
    <source>
        <dbReference type="Proteomes" id="UP000540989"/>
    </source>
</evidence>
<dbReference type="Proteomes" id="UP000540989">
    <property type="component" value="Unassembled WGS sequence"/>
</dbReference>
<keyword evidence="2" id="KW-1185">Reference proteome</keyword>
<dbReference type="Gene3D" id="1.25.40.10">
    <property type="entry name" value="Tetratricopeptide repeat domain"/>
    <property type="match status" value="1"/>
</dbReference>
<comment type="caution">
    <text evidence="1">The sequence shown here is derived from an EMBL/GenBank/DDBJ whole genome shotgun (WGS) entry which is preliminary data.</text>
</comment>
<name>A0A7W7ZIE3_9BACT</name>
<proteinExistence type="predicted"/>
<evidence type="ECO:0000313" key="1">
    <source>
        <dbReference type="EMBL" id="MBB5060411.1"/>
    </source>
</evidence>
<reference evidence="1 2" key="1">
    <citation type="submission" date="2020-08" db="EMBL/GenBank/DDBJ databases">
        <title>Genomic Encyclopedia of Type Strains, Phase IV (KMG-V): Genome sequencing to study the core and pangenomes of soil and plant-associated prokaryotes.</title>
        <authorList>
            <person name="Whitman W."/>
        </authorList>
    </citation>
    <scope>NUCLEOTIDE SEQUENCE [LARGE SCALE GENOMIC DNA]</scope>
    <source>
        <strain evidence="1 2">M8UP14</strain>
    </source>
</reference>
<dbReference type="EMBL" id="JACHIP010000013">
    <property type="protein sequence ID" value="MBB5060411.1"/>
    <property type="molecule type" value="Genomic_DNA"/>
</dbReference>
<dbReference type="PANTHER" id="PTHR45588">
    <property type="entry name" value="TPR DOMAIN-CONTAINING PROTEIN"/>
    <property type="match status" value="1"/>
</dbReference>
<gene>
    <name evidence="1" type="ORF">HDF16_005147</name>
</gene>
<protein>
    <recommendedName>
        <fullName evidence="3">Tetratricopeptide repeat protein</fullName>
    </recommendedName>
</protein>
<organism evidence="1 2">
    <name type="scientific">Granulicella aggregans</name>
    <dbReference type="NCBI Taxonomy" id="474949"/>
    <lineage>
        <taxon>Bacteria</taxon>
        <taxon>Pseudomonadati</taxon>
        <taxon>Acidobacteriota</taxon>
        <taxon>Terriglobia</taxon>
        <taxon>Terriglobales</taxon>
        <taxon>Acidobacteriaceae</taxon>
        <taxon>Granulicella</taxon>
    </lineage>
</organism>
<dbReference type="PANTHER" id="PTHR45588:SF1">
    <property type="entry name" value="WW DOMAIN-CONTAINING PROTEIN"/>
    <property type="match status" value="1"/>
</dbReference>